<feature type="domain" description="HTH araC/xylS-type" evidence="6">
    <location>
        <begin position="163"/>
        <end position="260"/>
    </location>
</feature>
<keyword evidence="2" id="KW-0805">Transcription regulation</keyword>
<dbReference type="FunFam" id="1.10.10.60:FF:000132">
    <property type="entry name" value="AraC family transcriptional regulator"/>
    <property type="match status" value="1"/>
</dbReference>
<dbReference type="PANTHER" id="PTHR11019:SF159">
    <property type="entry name" value="TRANSCRIPTIONAL REGULATOR-RELATED"/>
    <property type="match status" value="1"/>
</dbReference>
<name>A0A923HD73_9BURK</name>
<reference evidence="7" key="1">
    <citation type="submission" date="2020-08" db="EMBL/GenBank/DDBJ databases">
        <title>Novel species isolated from subtropical streams in China.</title>
        <authorList>
            <person name="Lu H."/>
        </authorList>
    </citation>
    <scope>NUCLEOTIDE SEQUENCE</scope>
    <source>
        <strain evidence="7">KACC 12607</strain>
    </source>
</reference>
<organism evidence="7 8">
    <name type="scientific">Undibacterium jejuense</name>
    <dbReference type="NCBI Taxonomy" id="1344949"/>
    <lineage>
        <taxon>Bacteria</taxon>
        <taxon>Pseudomonadati</taxon>
        <taxon>Pseudomonadota</taxon>
        <taxon>Betaproteobacteria</taxon>
        <taxon>Burkholderiales</taxon>
        <taxon>Oxalobacteraceae</taxon>
        <taxon>Undibacterium</taxon>
    </lineage>
</organism>
<dbReference type="SUPFAM" id="SSF46689">
    <property type="entry name" value="Homeodomain-like"/>
    <property type="match status" value="2"/>
</dbReference>
<keyword evidence="1" id="KW-0678">Repressor</keyword>
<gene>
    <name evidence="7" type="ORF">H8K32_05650</name>
</gene>
<dbReference type="PRINTS" id="PR00032">
    <property type="entry name" value="HTHARAC"/>
</dbReference>
<dbReference type="GO" id="GO:0003700">
    <property type="term" value="F:DNA-binding transcription factor activity"/>
    <property type="evidence" value="ECO:0007669"/>
    <property type="project" value="InterPro"/>
</dbReference>
<dbReference type="SUPFAM" id="SSF51182">
    <property type="entry name" value="RmlC-like cupins"/>
    <property type="match status" value="1"/>
</dbReference>
<evidence type="ECO:0000313" key="7">
    <source>
        <dbReference type="EMBL" id="MBC3861579.1"/>
    </source>
</evidence>
<dbReference type="SMART" id="SM00342">
    <property type="entry name" value="HTH_ARAC"/>
    <property type="match status" value="1"/>
</dbReference>
<dbReference type="InterPro" id="IPR020449">
    <property type="entry name" value="Tscrpt_reg_AraC-type_HTH"/>
</dbReference>
<evidence type="ECO:0000313" key="8">
    <source>
        <dbReference type="Proteomes" id="UP000634011"/>
    </source>
</evidence>
<keyword evidence="4" id="KW-0010">Activator</keyword>
<evidence type="ECO:0000256" key="4">
    <source>
        <dbReference type="ARBA" id="ARBA00023159"/>
    </source>
</evidence>
<dbReference type="AlphaFoldDB" id="A0A923HD73"/>
<dbReference type="Gene3D" id="1.10.10.60">
    <property type="entry name" value="Homeodomain-like"/>
    <property type="match status" value="1"/>
</dbReference>
<keyword evidence="8" id="KW-1185">Reference proteome</keyword>
<evidence type="ECO:0000259" key="6">
    <source>
        <dbReference type="PROSITE" id="PS01124"/>
    </source>
</evidence>
<dbReference type="GO" id="GO:0043565">
    <property type="term" value="F:sequence-specific DNA binding"/>
    <property type="evidence" value="ECO:0007669"/>
    <property type="project" value="InterPro"/>
</dbReference>
<protein>
    <submittedName>
        <fullName evidence="7">Helix-turn-helix transcriptional regulator</fullName>
    </submittedName>
</protein>
<keyword evidence="5" id="KW-0804">Transcription</keyword>
<dbReference type="PANTHER" id="PTHR11019">
    <property type="entry name" value="HTH-TYPE TRANSCRIPTIONAL REGULATOR NIMR"/>
    <property type="match status" value="1"/>
</dbReference>
<dbReference type="Pfam" id="PF02311">
    <property type="entry name" value="AraC_binding"/>
    <property type="match status" value="1"/>
</dbReference>
<evidence type="ECO:0000256" key="3">
    <source>
        <dbReference type="ARBA" id="ARBA00023125"/>
    </source>
</evidence>
<accession>A0A923HD73</accession>
<dbReference type="PROSITE" id="PS01124">
    <property type="entry name" value="HTH_ARAC_FAMILY_2"/>
    <property type="match status" value="1"/>
</dbReference>
<dbReference type="InterPro" id="IPR014710">
    <property type="entry name" value="RmlC-like_jellyroll"/>
</dbReference>
<keyword evidence="3" id="KW-0238">DNA-binding</keyword>
<evidence type="ECO:0000256" key="2">
    <source>
        <dbReference type="ARBA" id="ARBA00023015"/>
    </source>
</evidence>
<dbReference type="EMBL" id="JACOFV010000004">
    <property type="protein sequence ID" value="MBC3861579.1"/>
    <property type="molecule type" value="Genomic_DNA"/>
</dbReference>
<comment type="caution">
    <text evidence="7">The sequence shown here is derived from an EMBL/GenBank/DDBJ whole genome shotgun (WGS) entry which is preliminary data.</text>
</comment>
<dbReference type="InterPro" id="IPR018060">
    <property type="entry name" value="HTH_AraC"/>
</dbReference>
<evidence type="ECO:0000256" key="1">
    <source>
        <dbReference type="ARBA" id="ARBA00022491"/>
    </source>
</evidence>
<dbReference type="InterPro" id="IPR009057">
    <property type="entry name" value="Homeodomain-like_sf"/>
</dbReference>
<dbReference type="RefSeq" id="WP_186911513.1">
    <property type="nucleotide sequence ID" value="NZ_JACOFV010000004.1"/>
</dbReference>
<proteinExistence type="predicted"/>
<sequence length="262" mass="29507">MATPILTHNLPVTAPNLPTPERPVRLVARNLKISQDLAPHSHPCGQITYTPQGTLQVIADGTAWFVPPMRAIWIPPDMVHEVRLLTESNLRAIHIHAEHSPLNKEHCLVLEVSNLLRELIFSLEFIEPDTRREQHLTQVILDELISAKPLPIHLPMPKDKRLKHLCEILLAHPASNDTLEILAKKAGASTRTLTRLFEQELHMSFGDWRQQMRLARAYPLIANGTPLSQVAAELGYSSQSAFSAMFKKTFGVSPTIFFRQAE</sequence>
<dbReference type="InterPro" id="IPR011051">
    <property type="entry name" value="RmlC_Cupin_sf"/>
</dbReference>
<dbReference type="Gene3D" id="2.60.120.10">
    <property type="entry name" value="Jelly Rolls"/>
    <property type="match status" value="1"/>
</dbReference>
<dbReference type="Pfam" id="PF12833">
    <property type="entry name" value="HTH_18"/>
    <property type="match status" value="1"/>
</dbReference>
<dbReference type="Proteomes" id="UP000634011">
    <property type="component" value="Unassembled WGS sequence"/>
</dbReference>
<dbReference type="InterPro" id="IPR003313">
    <property type="entry name" value="AraC-bd"/>
</dbReference>
<evidence type="ECO:0000256" key="5">
    <source>
        <dbReference type="ARBA" id="ARBA00023163"/>
    </source>
</evidence>
<dbReference type="CDD" id="cd06124">
    <property type="entry name" value="cupin_NimR-like_N"/>
    <property type="match status" value="1"/>
</dbReference>